<dbReference type="EMBL" id="CP144752">
    <property type="protein sequence ID" value="WVZ89887.1"/>
    <property type="molecule type" value="Genomic_DNA"/>
</dbReference>
<evidence type="ECO:0000313" key="3">
    <source>
        <dbReference type="Proteomes" id="UP001341281"/>
    </source>
</evidence>
<proteinExistence type="predicted"/>
<evidence type="ECO:0000256" key="1">
    <source>
        <dbReference type="SAM" id="MobiDB-lite"/>
    </source>
</evidence>
<organism evidence="2 3">
    <name type="scientific">Paspalum notatum var. saurae</name>
    <dbReference type="NCBI Taxonomy" id="547442"/>
    <lineage>
        <taxon>Eukaryota</taxon>
        <taxon>Viridiplantae</taxon>
        <taxon>Streptophyta</taxon>
        <taxon>Embryophyta</taxon>
        <taxon>Tracheophyta</taxon>
        <taxon>Spermatophyta</taxon>
        <taxon>Magnoliopsida</taxon>
        <taxon>Liliopsida</taxon>
        <taxon>Poales</taxon>
        <taxon>Poaceae</taxon>
        <taxon>PACMAD clade</taxon>
        <taxon>Panicoideae</taxon>
        <taxon>Andropogonodae</taxon>
        <taxon>Paspaleae</taxon>
        <taxon>Paspalinae</taxon>
        <taxon>Paspalum</taxon>
    </lineage>
</organism>
<dbReference type="Proteomes" id="UP001341281">
    <property type="component" value="Chromosome 08"/>
</dbReference>
<gene>
    <name evidence="2" type="ORF">U9M48_036236</name>
</gene>
<accession>A0AAQ3UGT5</accession>
<feature type="region of interest" description="Disordered" evidence="1">
    <location>
        <begin position="1"/>
        <end position="22"/>
    </location>
</feature>
<name>A0AAQ3UGT5_PASNO</name>
<protein>
    <submittedName>
        <fullName evidence="2">Uncharacterized protein</fullName>
    </submittedName>
</protein>
<reference evidence="2 3" key="1">
    <citation type="submission" date="2024-02" db="EMBL/GenBank/DDBJ databases">
        <title>High-quality chromosome-scale genome assembly of Pensacola bahiagrass (Paspalum notatum Flugge var. saurae).</title>
        <authorList>
            <person name="Vega J.M."/>
            <person name="Podio M."/>
            <person name="Orjuela J."/>
            <person name="Siena L.A."/>
            <person name="Pessino S.C."/>
            <person name="Combes M.C."/>
            <person name="Mariac C."/>
            <person name="Albertini E."/>
            <person name="Pupilli F."/>
            <person name="Ortiz J.P.A."/>
            <person name="Leblanc O."/>
        </authorList>
    </citation>
    <scope>NUCLEOTIDE SEQUENCE [LARGE SCALE GENOMIC DNA]</scope>
    <source>
        <strain evidence="2">R1</strain>
        <tissue evidence="2">Leaf</tissue>
    </source>
</reference>
<keyword evidence="3" id="KW-1185">Reference proteome</keyword>
<sequence>MPRVSSPSTRVAAASPSRAAARPIVDSAAAAPPWSQHGLSPSLPLRRRLSSTPAVASTSPSTLSVRVSQTRSEQAVRPLRAAPAHPLFWAASACCIDTLSPVCTAFVIEFFANKHRRRAPLAPLSRLPMRRGSHRRDSRNLDVLPRLPLRFVQHNLVAGVVVSSSTTSSTPL</sequence>
<dbReference type="AlphaFoldDB" id="A0AAQ3UGT5"/>
<evidence type="ECO:0000313" key="2">
    <source>
        <dbReference type="EMBL" id="WVZ89887.1"/>
    </source>
</evidence>